<dbReference type="Pfam" id="PF01850">
    <property type="entry name" value="PIN"/>
    <property type="match status" value="1"/>
</dbReference>
<evidence type="ECO:0000259" key="1">
    <source>
        <dbReference type="Pfam" id="PF01850"/>
    </source>
</evidence>
<comment type="caution">
    <text evidence="2">The sequence shown here is derived from an EMBL/GenBank/DDBJ whole genome shotgun (WGS) entry which is preliminary data.</text>
</comment>
<gene>
    <name evidence="2" type="ORF">NQZ67_22315</name>
</gene>
<dbReference type="AlphaFoldDB" id="A0A9X2MTC4"/>
<dbReference type="InterPro" id="IPR029060">
    <property type="entry name" value="PIN-like_dom_sf"/>
</dbReference>
<sequence length="130" mass="14201">MNRLAVLDASAVLALLFRERGSELVAQYVESFETCLSAVNFSEVVAKQRELHIPEESTMEYLGLLGIEIVAFDSEAAIQTAALREVTKFRGLSLGDRACLALGKMRNCPVLTADKAWSGTNLGVEIIVIR</sequence>
<protein>
    <submittedName>
        <fullName evidence="2">Type II toxin-antitoxin system VapC family toxin</fullName>
    </submittedName>
</protein>
<name>A0A9X2MTC4_9BACL</name>
<dbReference type="SUPFAM" id="SSF88723">
    <property type="entry name" value="PIN domain-like"/>
    <property type="match status" value="1"/>
</dbReference>
<evidence type="ECO:0000313" key="2">
    <source>
        <dbReference type="EMBL" id="MCR2806621.1"/>
    </source>
</evidence>
<dbReference type="Gene3D" id="3.40.50.1010">
    <property type="entry name" value="5'-nuclease"/>
    <property type="match status" value="1"/>
</dbReference>
<proteinExistence type="predicted"/>
<dbReference type="Proteomes" id="UP001141950">
    <property type="component" value="Unassembled WGS sequence"/>
</dbReference>
<feature type="domain" description="PIN" evidence="1">
    <location>
        <begin position="6"/>
        <end position="117"/>
    </location>
</feature>
<keyword evidence="3" id="KW-1185">Reference proteome</keyword>
<organism evidence="2 3">
    <name type="scientific">Paenibacillus soyae</name>
    <dbReference type="NCBI Taxonomy" id="2969249"/>
    <lineage>
        <taxon>Bacteria</taxon>
        <taxon>Bacillati</taxon>
        <taxon>Bacillota</taxon>
        <taxon>Bacilli</taxon>
        <taxon>Bacillales</taxon>
        <taxon>Paenibacillaceae</taxon>
        <taxon>Paenibacillus</taxon>
    </lineage>
</organism>
<dbReference type="CDD" id="cd18682">
    <property type="entry name" value="PIN_VapC-like"/>
    <property type="match status" value="1"/>
</dbReference>
<accession>A0A9X2MTC4</accession>
<evidence type="ECO:0000313" key="3">
    <source>
        <dbReference type="Proteomes" id="UP001141950"/>
    </source>
</evidence>
<reference evidence="2" key="1">
    <citation type="submission" date="2022-08" db="EMBL/GenBank/DDBJ databases">
        <title>The genomic sequence of strain Paenibacillus sp. SCIV0701.</title>
        <authorList>
            <person name="Zhao H."/>
        </authorList>
    </citation>
    <scope>NUCLEOTIDE SEQUENCE</scope>
    <source>
        <strain evidence="2">SCIV0701</strain>
    </source>
</reference>
<dbReference type="RefSeq" id="WP_257450249.1">
    <property type="nucleotide sequence ID" value="NZ_JANIPJ010000018.1"/>
</dbReference>
<dbReference type="InterPro" id="IPR002716">
    <property type="entry name" value="PIN_dom"/>
</dbReference>
<dbReference type="EMBL" id="JANIPJ010000018">
    <property type="protein sequence ID" value="MCR2806621.1"/>
    <property type="molecule type" value="Genomic_DNA"/>
</dbReference>